<keyword evidence="1" id="KW-0378">Hydrolase</keyword>
<feature type="chain" id="PRO_5039347783" evidence="4">
    <location>
        <begin position="21"/>
        <end position="1540"/>
    </location>
</feature>
<dbReference type="SUPFAM" id="SSF49785">
    <property type="entry name" value="Galactose-binding domain-like"/>
    <property type="match status" value="1"/>
</dbReference>
<gene>
    <name evidence="5" type="ORF">C1J00_28370</name>
</gene>
<dbReference type="GO" id="GO:0016798">
    <property type="term" value="F:hydrolase activity, acting on glycosyl bonds"/>
    <property type="evidence" value="ECO:0007669"/>
    <property type="project" value="UniProtKB-KW"/>
</dbReference>
<reference evidence="5 6" key="1">
    <citation type="submission" date="2018-01" db="EMBL/GenBank/DDBJ databases">
        <title>Draft genome sequence of Streptomyces sp. 13K301.</title>
        <authorList>
            <person name="Sahin N."/>
            <person name="Saygin H."/>
            <person name="Ay H."/>
        </authorList>
    </citation>
    <scope>NUCLEOTIDE SEQUENCE [LARGE SCALE GENOMIC DNA]</scope>
    <source>
        <strain evidence="5 6">13K301</strain>
    </source>
</reference>
<keyword evidence="6" id="KW-1185">Reference proteome</keyword>
<evidence type="ECO:0000256" key="2">
    <source>
        <dbReference type="ARBA" id="ARBA00023326"/>
    </source>
</evidence>
<dbReference type="Gene3D" id="2.60.40.10">
    <property type="entry name" value="Immunoglobulins"/>
    <property type="match status" value="1"/>
</dbReference>
<name>A0A2N8TIU9_9ACTN</name>
<accession>A0A2N8TIU9</accession>
<evidence type="ECO:0000256" key="1">
    <source>
        <dbReference type="ARBA" id="ARBA00023295"/>
    </source>
</evidence>
<dbReference type="InterPro" id="IPR013783">
    <property type="entry name" value="Ig-like_fold"/>
</dbReference>
<keyword evidence="1" id="KW-0326">Glycosidase</keyword>
<evidence type="ECO:0000256" key="3">
    <source>
        <dbReference type="SAM" id="MobiDB-lite"/>
    </source>
</evidence>
<evidence type="ECO:0000313" key="5">
    <source>
        <dbReference type="EMBL" id="PNG18947.1"/>
    </source>
</evidence>
<evidence type="ECO:0000256" key="4">
    <source>
        <dbReference type="SAM" id="SignalP"/>
    </source>
</evidence>
<keyword evidence="2" id="KW-0624">Polysaccharide degradation</keyword>
<feature type="signal peptide" evidence="4">
    <location>
        <begin position="1"/>
        <end position="20"/>
    </location>
</feature>
<dbReference type="InterPro" id="IPR003961">
    <property type="entry name" value="FN3_dom"/>
</dbReference>
<protein>
    <submittedName>
        <fullName evidence="5">Tat pathway signal protein</fullName>
    </submittedName>
</protein>
<dbReference type="InterPro" id="IPR036116">
    <property type="entry name" value="FN3_sf"/>
</dbReference>
<comment type="caution">
    <text evidence="5">The sequence shown here is derived from an EMBL/GenBank/DDBJ whole genome shotgun (WGS) entry which is preliminary data.</text>
</comment>
<dbReference type="InterPro" id="IPR008979">
    <property type="entry name" value="Galactose-bd-like_sf"/>
</dbReference>
<feature type="region of interest" description="Disordered" evidence="3">
    <location>
        <begin position="193"/>
        <end position="223"/>
    </location>
</feature>
<keyword evidence="2" id="KW-0119">Carbohydrate metabolism</keyword>
<dbReference type="EMBL" id="POUC01000262">
    <property type="protein sequence ID" value="PNG18947.1"/>
    <property type="molecule type" value="Genomic_DNA"/>
</dbReference>
<dbReference type="Gene3D" id="2.60.120.260">
    <property type="entry name" value="Galactose-binding domain-like"/>
    <property type="match status" value="1"/>
</dbReference>
<sequence length="1540" mass="167400">MVALLCAVPLVMGLSPASIAAAADRAWSVAAAEGDAAGDRLDVVTFGDTASEKNHGFTGTSTTVVDGASGQKARVAQPLAPAGSHLGDLVFTAAVDPARQNYLSLKLWGEDATPYSTVVYVNGEQANYRDNGDYQAISAGTGKALEGRFFFATTMLPLASTQGHDKAEIIVRTFSGLTGIAKGDSRRYYQAITHTSPKISPADGDDTGYEAGPKAAPALAPEEQQKRIDSFRTTQIALFDQLSAQSDASGTSAMSIVRYKDDLRFYAETLLTDWSPAKTDAEKTAALERIFKSIDNHTRNYYGNVKSLGNGGHQSDWGGYYGALGETLYIVENLIADDSVYGKEKFADLLDEPFETGTTDGENTIADVDLKGGELTRGEAWERVLKANFDFARSRLSYIYNQVMYTYEGAWKAHEGLRVIGSGFHEGKERSHAIAGEALGLRPFLGEEVLVGPDGGQLDLYHSLFRHDRNAVFTDDYLRIVMKGLARSKLDAQGEVVRRLPYGKHYTGVTTAGLTRENGYVGSYGESTNYLPSWFFRTLGHKGDEKLNDEILKLALRNLHARGQTRYQGTDADGNRIMYMQQVIDDRNTAYPGKIAYGTDTGSGRGLLYASLEQYMADNAAAYAGEEWAPYWRYAREAVGYSQQQLADNQYFPHFATVLSNHRYDLRLPRTYAYLTGDRGSYERFEQSGAGVVLPHTDLDRYTDEELTGLGIDRAKQDRTFAWVDIDNLLVSVRDGDTHLFGNLVERARGYLGNGRLHAQYDGHEQLVQLQTQGVFRSEEYSLRAASGEHPMFFDRFTEPDRPLAMAGELIPVTHQRGVGTVERDNWREDTPYSGYPDLLTSRYGRYFMAVNTTRETYDNARPFQVDLPKGFSGSKVRDLVTGRQLPVVRGKVMVAPFRAVVLDLGTDKTAPDVPSAVDVAVATPGSRAVGLTWARAAGATSYTVERATSERGPYATVKKGVKGVSHIDEVPLSSGAKGTFYYRVVPVNDQGEGRPSNPVKAEVTPGTTAALRDGAWRDDTVGDAGGAAVSVSGDTITVKGASGDGFGGGDDTVHTDRFHPDAYTQVSRLVQGGTTVSAKLSDTREGDGAVRGVILRDTTDEVGRYVYLGADAEGALSLRHRSLDTRSDIGTGNPGGTGAGGITRSPFTEELKGYTVAEYPYVKLVRLPRSDQVLAMVSPDGVHWKQAGEASVPMVDVVHAGVAADRAGTFTQVATEAPADDTVIADGTFGKRSGTVTWTKPKAAVAFDLYRTSDPETAATDPREGGEGWKKLLDDEYARSFEDAVHGGQVYYKVVARTVDGTTSVTAEPAVITGESLASVLEQARALPAEDYTTRSYARFTDVVDAVEEDGKQPDADESALIKRVYDAYDLLVAVHHHSFEASEPDIWQRSGSGPYTLAVEEDHGRTGDRSLSFTSTDTTGNAAYNQQFNSLKQGTSPFTAQPGKAYAVSFWYQLKDYVPGRTVGAYSFVSSRSAGNRIGTEQRTWLPAGDTPAGQWKYFERLYTTVDDPAVDNIAIELGFRGSSGTFRVDDVRVEAVD</sequence>
<dbReference type="SUPFAM" id="SSF49265">
    <property type="entry name" value="Fibronectin type III"/>
    <property type="match status" value="1"/>
</dbReference>
<proteinExistence type="predicted"/>
<dbReference type="GO" id="GO:0000272">
    <property type="term" value="P:polysaccharide catabolic process"/>
    <property type="evidence" value="ECO:0007669"/>
    <property type="project" value="UniProtKB-KW"/>
</dbReference>
<organism evidence="5 6">
    <name type="scientific">Streptomyces cahuitamycinicus</name>
    <dbReference type="NCBI Taxonomy" id="2070367"/>
    <lineage>
        <taxon>Bacteria</taxon>
        <taxon>Bacillati</taxon>
        <taxon>Actinomycetota</taxon>
        <taxon>Actinomycetes</taxon>
        <taxon>Kitasatosporales</taxon>
        <taxon>Streptomycetaceae</taxon>
        <taxon>Streptomyces</taxon>
    </lineage>
</organism>
<dbReference type="Proteomes" id="UP000235943">
    <property type="component" value="Unassembled WGS sequence"/>
</dbReference>
<dbReference type="CDD" id="cd00063">
    <property type="entry name" value="FN3"/>
    <property type="match status" value="1"/>
</dbReference>
<evidence type="ECO:0000313" key="6">
    <source>
        <dbReference type="Proteomes" id="UP000235943"/>
    </source>
</evidence>
<keyword evidence="4" id="KW-0732">Signal</keyword>